<comment type="caution">
    <text evidence="3">The sequence shown here is derived from an EMBL/GenBank/DDBJ whole genome shotgun (WGS) entry which is preliminary data.</text>
</comment>
<dbReference type="Gene3D" id="3.40.366.10">
    <property type="entry name" value="Malonyl-Coenzyme A Acyl Carrier Protein, domain 2"/>
    <property type="match status" value="1"/>
</dbReference>
<dbReference type="InterPro" id="IPR014043">
    <property type="entry name" value="Acyl_transferase_dom"/>
</dbReference>
<dbReference type="GO" id="GO:0004312">
    <property type="term" value="F:fatty acid synthase activity"/>
    <property type="evidence" value="ECO:0007669"/>
    <property type="project" value="TreeGrafter"/>
</dbReference>
<dbReference type="PANTHER" id="PTHR43775:SF51">
    <property type="entry name" value="INACTIVE PHENOLPHTHIOCEROL SYNTHESIS POLYKETIDE SYNTHASE TYPE I PKS1-RELATED"/>
    <property type="match status" value="1"/>
</dbReference>
<reference evidence="3 4" key="1">
    <citation type="submission" date="2018-08" db="EMBL/GenBank/DDBJ databases">
        <title>Recombination of ecologically and evolutionarily significant loci maintains genetic cohesion in the Pseudomonas syringae species complex.</title>
        <authorList>
            <person name="Dillon M."/>
            <person name="Thakur S."/>
            <person name="Almeida R.N.D."/>
            <person name="Weir B.S."/>
            <person name="Guttman D.S."/>
        </authorList>
    </citation>
    <scope>NUCLEOTIDE SEQUENCE [LARGE SCALE GENOMIC DNA]</scope>
    <source>
        <strain evidence="3 4">88_10</strain>
    </source>
</reference>
<dbReference type="Pfam" id="PF00698">
    <property type="entry name" value="Acyl_transf_1"/>
    <property type="match status" value="1"/>
</dbReference>
<dbReference type="EMBL" id="RBNL01003058">
    <property type="protein sequence ID" value="RML59012.1"/>
    <property type="molecule type" value="Genomic_DNA"/>
</dbReference>
<dbReference type="GO" id="GO:0006633">
    <property type="term" value="P:fatty acid biosynthetic process"/>
    <property type="evidence" value="ECO:0007669"/>
    <property type="project" value="TreeGrafter"/>
</dbReference>
<accession>A0A3M2X5E4</accession>
<protein>
    <submittedName>
        <fullName evidence="3">Coronafacic acid polyketide synthetase II</fullName>
    </submittedName>
</protein>
<gene>
    <name evidence="3" type="ORF">APX70_07989</name>
</gene>
<dbReference type="InterPro" id="IPR016035">
    <property type="entry name" value="Acyl_Trfase/lysoPLipase"/>
</dbReference>
<dbReference type="Proteomes" id="UP000282378">
    <property type="component" value="Unassembled WGS sequence"/>
</dbReference>
<feature type="domain" description="Malonyl-CoA:ACP transacylase (MAT)" evidence="2">
    <location>
        <begin position="8"/>
        <end position="113"/>
    </location>
</feature>
<dbReference type="SMART" id="SM00827">
    <property type="entry name" value="PKS_AT"/>
    <property type="match status" value="1"/>
</dbReference>
<dbReference type="InterPro" id="IPR050091">
    <property type="entry name" value="PKS_NRPS_Biosynth_Enz"/>
</dbReference>
<dbReference type="AlphaFoldDB" id="A0A3M2X5E4"/>
<evidence type="ECO:0000256" key="1">
    <source>
        <dbReference type="ARBA" id="ARBA00022679"/>
    </source>
</evidence>
<evidence type="ECO:0000313" key="4">
    <source>
        <dbReference type="Proteomes" id="UP000282378"/>
    </source>
</evidence>
<feature type="non-terminal residue" evidence="3">
    <location>
        <position position="1"/>
    </location>
</feature>
<proteinExistence type="predicted"/>
<sequence length="113" mass="12150">PSGTTAFLFSGQGAQWPSMGRNLYRLCPPFAAALDEVCAALDPLLAQPLKNVMFADKGSDRAALLDRTDFTQPALFAFEVSLYRMLRHFGIVPDVLLGHSIGEIAAAHVAGVF</sequence>
<evidence type="ECO:0000259" key="2">
    <source>
        <dbReference type="SMART" id="SM00827"/>
    </source>
</evidence>
<dbReference type="SUPFAM" id="SSF52151">
    <property type="entry name" value="FabD/lysophospholipase-like"/>
    <property type="match status" value="1"/>
</dbReference>
<keyword evidence="1" id="KW-0808">Transferase</keyword>
<organism evidence="3 4">
    <name type="scientific">Pseudomonas syringae pv. maculicola</name>
    <dbReference type="NCBI Taxonomy" id="59511"/>
    <lineage>
        <taxon>Bacteria</taxon>
        <taxon>Pseudomonadati</taxon>
        <taxon>Pseudomonadota</taxon>
        <taxon>Gammaproteobacteria</taxon>
        <taxon>Pseudomonadales</taxon>
        <taxon>Pseudomonadaceae</taxon>
        <taxon>Pseudomonas</taxon>
    </lineage>
</organism>
<name>A0A3M2X5E4_PSEYM</name>
<feature type="non-terminal residue" evidence="3">
    <location>
        <position position="113"/>
    </location>
</feature>
<evidence type="ECO:0000313" key="3">
    <source>
        <dbReference type="EMBL" id="RML59012.1"/>
    </source>
</evidence>
<dbReference type="InterPro" id="IPR001227">
    <property type="entry name" value="Ac_transferase_dom_sf"/>
</dbReference>
<dbReference type="PANTHER" id="PTHR43775">
    <property type="entry name" value="FATTY ACID SYNTHASE"/>
    <property type="match status" value="1"/>
</dbReference>